<dbReference type="GeneID" id="98148604"/>
<evidence type="ECO:0000313" key="2">
    <source>
        <dbReference type="Proteomes" id="UP001610432"/>
    </source>
</evidence>
<proteinExistence type="predicted"/>
<dbReference type="EMBL" id="JBFXLQ010000041">
    <property type="protein sequence ID" value="KAL2864331.1"/>
    <property type="molecule type" value="Genomic_DNA"/>
</dbReference>
<organism evidence="1 2">
    <name type="scientific">Aspergillus lucknowensis</name>
    <dbReference type="NCBI Taxonomy" id="176173"/>
    <lineage>
        <taxon>Eukaryota</taxon>
        <taxon>Fungi</taxon>
        <taxon>Dikarya</taxon>
        <taxon>Ascomycota</taxon>
        <taxon>Pezizomycotina</taxon>
        <taxon>Eurotiomycetes</taxon>
        <taxon>Eurotiomycetidae</taxon>
        <taxon>Eurotiales</taxon>
        <taxon>Aspergillaceae</taxon>
        <taxon>Aspergillus</taxon>
        <taxon>Aspergillus subgen. Nidulantes</taxon>
    </lineage>
</organism>
<reference evidence="1 2" key="1">
    <citation type="submission" date="2024-07" db="EMBL/GenBank/DDBJ databases">
        <title>Section-level genome sequencing and comparative genomics of Aspergillus sections Usti and Cavernicolus.</title>
        <authorList>
            <consortium name="Lawrence Berkeley National Laboratory"/>
            <person name="Nybo J.L."/>
            <person name="Vesth T.C."/>
            <person name="Theobald S."/>
            <person name="Frisvad J.C."/>
            <person name="Larsen T.O."/>
            <person name="Kjaerboelling I."/>
            <person name="Rothschild-Mancinelli K."/>
            <person name="Lyhne E.K."/>
            <person name="Kogle M.E."/>
            <person name="Barry K."/>
            <person name="Clum A."/>
            <person name="Na H."/>
            <person name="Ledsgaard L."/>
            <person name="Lin J."/>
            <person name="Lipzen A."/>
            <person name="Kuo A."/>
            <person name="Riley R."/>
            <person name="Mondo S."/>
            <person name="Labutti K."/>
            <person name="Haridas S."/>
            <person name="Pangalinan J."/>
            <person name="Salamov A.A."/>
            <person name="Simmons B.A."/>
            <person name="Magnuson J.K."/>
            <person name="Chen J."/>
            <person name="Drula E."/>
            <person name="Henrissat B."/>
            <person name="Wiebenga A."/>
            <person name="Lubbers R.J."/>
            <person name="Gomes A.C."/>
            <person name="Macurrencykelacurrency M.R."/>
            <person name="Stajich J."/>
            <person name="Grigoriev I.V."/>
            <person name="Mortensen U.H."/>
            <person name="De Vries R.P."/>
            <person name="Baker S.E."/>
            <person name="Andersen M.R."/>
        </authorList>
    </citation>
    <scope>NUCLEOTIDE SEQUENCE [LARGE SCALE GENOMIC DNA]</scope>
    <source>
        <strain evidence="1 2">CBS 449.75</strain>
    </source>
</reference>
<dbReference type="Proteomes" id="UP001610432">
    <property type="component" value="Unassembled WGS sequence"/>
</dbReference>
<accession>A0ABR4LIK7</accession>
<sequence length="126" mass="14111">MSRISATDGDRTLDNPSPEQLHDLLADMNLTDNFVVVEDTNSNGNYFIQVALDADPPYGGYTVEYRDGGPDAHFQATVLRESDWGSVFDPGFERVVSVVCDWAAGGRSWRSALEWRVLDLKREEAR</sequence>
<gene>
    <name evidence="1" type="ORF">BJX67DRAFT_383805</name>
</gene>
<evidence type="ECO:0000313" key="1">
    <source>
        <dbReference type="EMBL" id="KAL2864331.1"/>
    </source>
</evidence>
<protein>
    <submittedName>
        <fullName evidence="1">Uncharacterized protein</fullName>
    </submittedName>
</protein>
<comment type="caution">
    <text evidence="1">The sequence shown here is derived from an EMBL/GenBank/DDBJ whole genome shotgun (WGS) entry which is preliminary data.</text>
</comment>
<name>A0ABR4LIK7_9EURO</name>
<dbReference type="RefSeq" id="XP_070883310.1">
    <property type="nucleotide sequence ID" value="XM_071033532.1"/>
</dbReference>
<keyword evidence="2" id="KW-1185">Reference proteome</keyword>